<evidence type="ECO:0000313" key="3">
    <source>
        <dbReference type="EMBL" id="PPR04256.1"/>
    </source>
</evidence>
<comment type="caution">
    <text evidence="3">The sequence shown here is derived from an EMBL/GenBank/DDBJ whole genome shotgun (WGS) entry which is preliminary data.</text>
</comment>
<reference evidence="3 4" key="1">
    <citation type="journal article" date="2018" name="Evol. Lett.">
        <title>Horizontal gene cluster transfer increased hallucinogenic mushroom diversity.</title>
        <authorList>
            <person name="Reynolds H.T."/>
            <person name="Vijayakumar V."/>
            <person name="Gluck-Thaler E."/>
            <person name="Korotkin H.B."/>
            <person name="Matheny P.B."/>
            <person name="Slot J.C."/>
        </authorList>
    </citation>
    <scope>NUCLEOTIDE SEQUENCE [LARGE SCALE GENOMIC DNA]</scope>
    <source>
        <strain evidence="3 4">2629</strain>
    </source>
</reference>
<dbReference type="InParanoid" id="A0A409YMM0"/>
<keyword evidence="4" id="KW-1185">Reference proteome</keyword>
<sequence length="173" mass="18252">MVSLTSCSTLVVAGLTLRALSFTVQAFSSTADKALDISRRDVENAFDILQARQDILQDLTTRDLVEELETRLEKRGKLTKMLKKKKKKKKKKRKKKKTKKMAQEVAQNALVDGLGSGSHSMEGESLGGPASGVTTGGDTSAGSMSADTQAGSTTVTDPMDPTGGTGQAAVAGF</sequence>
<dbReference type="OrthoDB" id="2835827at2759"/>
<protein>
    <submittedName>
        <fullName evidence="3">Uncharacterized protein</fullName>
    </submittedName>
</protein>
<feature type="compositionally biased region" description="Polar residues" evidence="1">
    <location>
        <begin position="132"/>
        <end position="156"/>
    </location>
</feature>
<gene>
    <name evidence="3" type="ORF">CVT24_013347</name>
</gene>
<dbReference type="Proteomes" id="UP000284842">
    <property type="component" value="Unassembled WGS sequence"/>
</dbReference>
<name>A0A409YMM0_9AGAR</name>
<organism evidence="3 4">
    <name type="scientific">Panaeolus cyanescens</name>
    <dbReference type="NCBI Taxonomy" id="181874"/>
    <lineage>
        <taxon>Eukaryota</taxon>
        <taxon>Fungi</taxon>
        <taxon>Dikarya</taxon>
        <taxon>Basidiomycota</taxon>
        <taxon>Agaricomycotina</taxon>
        <taxon>Agaricomycetes</taxon>
        <taxon>Agaricomycetidae</taxon>
        <taxon>Agaricales</taxon>
        <taxon>Agaricineae</taxon>
        <taxon>Galeropsidaceae</taxon>
        <taxon>Panaeolus</taxon>
    </lineage>
</organism>
<accession>A0A409YMM0</accession>
<proteinExistence type="predicted"/>
<feature type="region of interest" description="Disordered" evidence="1">
    <location>
        <begin position="76"/>
        <end position="173"/>
    </location>
</feature>
<feature type="chain" id="PRO_5019266871" evidence="2">
    <location>
        <begin position="27"/>
        <end position="173"/>
    </location>
</feature>
<evidence type="ECO:0000256" key="2">
    <source>
        <dbReference type="SAM" id="SignalP"/>
    </source>
</evidence>
<keyword evidence="2" id="KW-0732">Signal</keyword>
<dbReference type="AlphaFoldDB" id="A0A409YMM0"/>
<evidence type="ECO:0000256" key="1">
    <source>
        <dbReference type="SAM" id="MobiDB-lite"/>
    </source>
</evidence>
<evidence type="ECO:0000313" key="4">
    <source>
        <dbReference type="Proteomes" id="UP000284842"/>
    </source>
</evidence>
<feature type="signal peptide" evidence="2">
    <location>
        <begin position="1"/>
        <end position="26"/>
    </location>
</feature>
<dbReference type="EMBL" id="NHTK01000969">
    <property type="protein sequence ID" value="PPR04256.1"/>
    <property type="molecule type" value="Genomic_DNA"/>
</dbReference>
<feature type="compositionally biased region" description="Basic residues" evidence="1">
    <location>
        <begin position="77"/>
        <end position="100"/>
    </location>
</feature>